<dbReference type="InterPro" id="IPR036390">
    <property type="entry name" value="WH_DNA-bd_sf"/>
</dbReference>
<dbReference type="RefSeq" id="WP_132701581.1">
    <property type="nucleotide sequence ID" value="NZ_SLZR01000007.1"/>
</dbReference>
<evidence type="ECO:0000313" key="6">
    <source>
        <dbReference type="Proteomes" id="UP000295793"/>
    </source>
</evidence>
<keyword evidence="6" id="KW-1185">Reference proteome</keyword>
<dbReference type="PANTHER" id="PTHR43132">
    <property type="entry name" value="ARSENICAL RESISTANCE OPERON REPRESSOR ARSR-RELATED"/>
    <property type="match status" value="1"/>
</dbReference>
<dbReference type="PANTHER" id="PTHR43132:SF2">
    <property type="entry name" value="ARSENICAL RESISTANCE OPERON REPRESSOR ARSR-RELATED"/>
    <property type="match status" value="1"/>
</dbReference>
<reference evidence="5 6" key="1">
    <citation type="submission" date="2019-03" db="EMBL/GenBank/DDBJ databases">
        <title>Genomic Encyclopedia of Archaeal and Bacterial Type Strains, Phase II (KMG-II): from individual species to whole genera.</title>
        <authorList>
            <person name="Goeker M."/>
        </authorList>
    </citation>
    <scope>NUCLEOTIDE SEQUENCE [LARGE SCALE GENOMIC DNA]</scope>
    <source>
        <strain evidence="5 6">DSM 15388</strain>
    </source>
</reference>
<evidence type="ECO:0000256" key="3">
    <source>
        <dbReference type="ARBA" id="ARBA00023163"/>
    </source>
</evidence>
<gene>
    <name evidence="5" type="ORF">BCF53_107157</name>
</gene>
<comment type="caution">
    <text evidence="5">The sequence shown here is derived from an EMBL/GenBank/DDBJ whole genome shotgun (WGS) entry which is preliminary data.</text>
</comment>
<dbReference type="GO" id="GO:0003677">
    <property type="term" value="F:DNA binding"/>
    <property type="evidence" value="ECO:0007669"/>
    <property type="project" value="UniProtKB-KW"/>
</dbReference>
<protein>
    <submittedName>
        <fullName evidence="5">DNA-binding transcriptional ArsR family regulator</fullName>
    </submittedName>
</protein>
<dbReference type="AlphaFoldDB" id="A0A4R3I5A6"/>
<evidence type="ECO:0000259" key="4">
    <source>
        <dbReference type="PROSITE" id="PS50987"/>
    </source>
</evidence>
<dbReference type="GO" id="GO:0003700">
    <property type="term" value="F:DNA-binding transcription factor activity"/>
    <property type="evidence" value="ECO:0007669"/>
    <property type="project" value="InterPro"/>
</dbReference>
<dbReference type="Proteomes" id="UP000295793">
    <property type="component" value="Unassembled WGS sequence"/>
</dbReference>
<evidence type="ECO:0000313" key="5">
    <source>
        <dbReference type="EMBL" id="TCS41142.1"/>
    </source>
</evidence>
<evidence type="ECO:0000256" key="1">
    <source>
        <dbReference type="ARBA" id="ARBA00023015"/>
    </source>
</evidence>
<keyword evidence="2 5" id="KW-0238">DNA-binding</keyword>
<dbReference type="InterPro" id="IPR001845">
    <property type="entry name" value="HTH_ArsR_DNA-bd_dom"/>
</dbReference>
<dbReference type="NCBIfam" id="NF033788">
    <property type="entry name" value="HTH_metalloreg"/>
    <property type="match status" value="1"/>
</dbReference>
<organism evidence="5 6">
    <name type="scientific">Reinekea marinisedimentorum</name>
    <dbReference type="NCBI Taxonomy" id="230495"/>
    <lineage>
        <taxon>Bacteria</taxon>
        <taxon>Pseudomonadati</taxon>
        <taxon>Pseudomonadota</taxon>
        <taxon>Gammaproteobacteria</taxon>
        <taxon>Oceanospirillales</taxon>
        <taxon>Saccharospirillaceae</taxon>
        <taxon>Reinekea</taxon>
    </lineage>
</organism>
<dbReference type="Gene3D" id="1.10.10.10">
    <property type="entry name" value="Winged helix-like DNA-binding domain superfamily/Winged helix DNA-binding domain"/>
    <property type="match status" value="1"/>
</dbReference>
<dbReference type="Pfam" id="PF12840">
    <property type="entry name" value="HTH_20"/>
    <property type="match status" value="1"/>
</dbReference>
<evidence type="ECO:0000256" key="2">
    <source>
        <dbReference type="ARBA" id="ARBA00023125"/>
    </source>
</evidence>
<dbReference type="SMART" id="SM00418">
    <property type="entry name" value="HTH_ARSR"/>
    <property type="match status" value="1"/>
</dbReference>
<dbReference type="CDD" id="cd00090">
    <property type="entry name" value="HTH_ARSR"/>
    <property type="match status" value="1"/>
</dbReference>
<dbReference type="SUPFAM" id="SSF46785">
    <property type="entry name" value="Winged helix' DNA-binding domain"/>
    <property type="match status" value="1"/>
</dbReference>
<name>A0A4R3I5A6_9GAMM</name>
<keyword evidence="1" id="KW-0805">Transcription regulation</keyword>
<sequence>MEIDQAAKCLAELGHTTRLQVFRLLVKAGSAGVPVGSIQAELDIPGSTLTHHISRLVQVGLVVQRREGRTLFCIAQYSGLNQLIEFLKDECCVNEGG</sequence>
<dbReference type="InterPro" id="IPR051011">
    <property type="entry name" value="Metal_resp_trans_reg"/>
</dbReference>
<dbReference type="PROSITE" id="PS50987">
    <property type="entry name" value="HTH_ARSR_2"/>
    <property type="match status" value="1"/>
</dbReference>
<dbReference type="EMBL" id="SLZR01000007">
    <property type="protein sequence ID" value="TCS41142.1"/>
    <property type="molecule type" value="Genomic_DNA"/>
</dbReference>
<proteinExistence type="predicted"/>
<feature type="domain" description="HTH arsR-type" evidence="4">
    <location>
        <begin position="1"/>
        <end position="95"/>
    </location>
</feature>
<dbReference type="InterPro" id="IPR036388">
    <property type="entry name" value="WH-like_DNA-bd_sf"/>
</dbReference>
<dbReference type="InterPro" id="IPR011991">
    <property type="entry name" value="ArsR-like_HTH"/>
</dbReference>
<keyword evidence="3" id="KW-0804">Transcription</keyword>
<dbReference type="OrthoDB" id="5297460at2"/>
<accession>A0A4R3I5A6</accession>